<organism evidence="3 4">
    <name type="scientific">Ficus carica</name>
    <name type="common">Common fig</name>
    <dbReference type="NCBI Taxonomy" id="3494"/>
    <lineage>
        <taxon>Eukaryota</taxon>
        <taxon>Viridiplantae</taxon>
        <taxon>Streptophyta</taxon>
        <taxon>Embryophyta</taxon>
        <taxon>Tracheophyta</taxon>
        <taxon>Spermatophyta</taxon>
        <taxon>Magnoliopsida</taxon>
        <taxon>eudicotyledons</taxon>
        <taxon>Gunneridae</taxon>
        <taxon>Pentapetalae</taxon>
        <taxon>rosids</taxon>
        <taxon>fabids</taxon>
        <taxon>Rosales</taxon>
        <taxon>Moraceae</taxon>
        <taxon>Ficeae</taxon>
        <taxon>Ficus</taxon>
    </lineage>
</organism>
<dbReference type="EMBL" id="BTGU01000002">
    <property type="protein sequence ID" value="GMN27977.1"/>
    <property type="molecule type" value="Genomic_DNA"/>
</dbReference>
<name>A0AA87Z3I4_FICCA</name>
<feature type="chain" id="PRO_5041711170" evidence="2">
    <location>
        <begin position="28"/>
        <end position="71"/>
    </location>
</feature>
<keyword evidence="2" id="KW-0732">Signal</keyword>
<dbReference type="AlphaFoldDB" id="A0AA87Z3I4"/>
<dbReference type="PANTHER" id="PTHR34683">
    <property type="entry name" value="EXPRESSED PROTEIN-RELATED"/>
    <property type="match status" value="1"/>
</dbReference>
<accession>A0AA87Z3I4</accession>
<dbReference type="PANTHER" id="PTHR34683:SF2">
    <property type="entry name" value="EXPRESSED PROTEIN"/>
    <property type="match status" value="1"/>
</dbReference>
<feature type="region of interest" description="Disordered" evidence="1">
    <location>
        <begin position="33"/>
        <end position="53"/>
    </location>
</feature>
<dbReference type="Gramene" id="FCD_00019619-RA">
    <property type="protein sequence ID" value="FCD_00019619-RA:cds"/>
    <property type="gene ID" value="FCD_00019619"/>
</dbReference>
<keyword evidence="4" id="KW-1185">Reference proteome</keyword>
<evidence type="ECO:0000313" key="3">
    <source>
        <dbReference type="EMBL" id="GMN27977.1"/>
    </source>
</evidence>
<reference evidence="3" key="1">
    <citation type="submission" date="2023-07" db="EMBL/GenBank/DDBJ databases">
        <title>draft genome sequence of fig (Ficus carica).</title>
        <authorList>
            <person name="Takahashi T."/>
            <person name="Nishimura K."/>
        </authorList>
    </citation>
    <scope>NUCLEOTIDE SEQUENCE</scope>
</reference>
<proteinExistence type="predicted"/>
<dbReference type="Proteomes" id="UP001187192">
    <property type="component" value="Unassembled WGS sequence"/>
</dbReference>
<evidence type="ECO:0000256" key="1">
    <source>
        <dbReference type="SAM" id="MobiDB-lite"/>
    </source>
</evidence>
<feature type="signal peptide" evidence="2">
    <location>
        <begin position="1"/>
        <end position="27"/>
    </location>
</feature>
<gene>
    <name evidence="3" type="ORF">TIFTF001_001883</name>
</gene>
<sequence>MTKPGFFATSVVVAASATALTVASTTAQISIQMDDSKREGENSSSSTQSKDKFAPRFDGLRFIETLVTAHR</sequence>
<evidence type="ECO:0000313" key="4">
    <source>
        <dbReference type="Proteomes" id="UP001187192"/>
    </source>
</evidence>
<comment type="caution">
    <text evidence="3">The sequence shown here is derived from an EMBL/GenBank/DDBJ whole genome shotgun (WGS) entry which is preliminary data.</text>
</comment>
<evidence type="ECO:0000256" key="2">
    <source>
        <dbReference type="SAM" id="SignalP"/>
    </source>
</evidence>
<protein>
    <submittedName>
        <fullName evidence="3">Uncharacterized protein</fullName>
    </submittedName>
</protein>